<evidence type="ECO:0000256" key="3">
    <source>
        <dbReference type="ARBA" id="ARBA00023002"/>
    </source>
</evidence>
<evidence type="ECO:0000256" key="1">
    <source>
        <dbReference type="ARBA" id="ARBA00010371"/>
    </source>
</evidence>
<proteinExistence type="inferred from homology"/>
<dbReference type="EMBL" id="CAXITT010001464">
    <property type="protein sequence ID" value="CAL1548599.1"/>
    <property type="molecule type" value="Genomic_DNA"/>
</dbReference>
<dbReference type="SMART" id="SM00829">
    <property type="entry name" value="PKS_ER"/>
    <property type="match status" value="1"/>
</dbReference>
<dbReference type="Gene3D" id="3.90.180.10">
    <property type="entry name" value="Medium-chain alcohol dehydrogenases, catalytic domain"/>
    <property type="match status" value="1"/>
</dbReference>
<protein>
    <recommendedName>
        <fullName evidence="2">15-oxoprostaglandin 13-reductase</fullName>
        <ecNumber evidence="2">1.3.1.48</ecNumber>
    </recommendedName>
</protein>
<comment type="caution">
    <text evidence="5">The sequence shown here is derived from an EMBL/GenBank/DDBJ whole genome shotgun (WGS) entry which is preliminary data.</text>
</comment>
<dbReference type="SUPFAM" id="SSF51735">
    <property type="entry name" value="NAD(P)-binding Rossmann-fold domains"/>
    <property type="match status" value="1"/>
</dbReference>
<feature type="domain" description="Enoyl reductase (ER)" evidence="4">
    <location>
        <begin position="31"/>
        <end position="356"/>
    </location>
</feature>
<dbReference type="Proteomes" id="UP001497497">
    <property type="component" value="Unassembled WGS sequence"/>
</dbReference>
<dbReference type="InterPro" id="IPR013154">
    <property type="entry name" value="ADH-like_N"/>
</dbReference>
<dbReference type="InterPro" id="IPR036291">
    <property type="entry name" value="NAD(P)-bd_dom_sf"/>
</dbReference>
<sequence length="364" mass="39383">MDYSYTQVDRMGSRLIPVKMRQIIAKKLGSNFRDVTEIVETAVPSPGPNEILVKNRFLGINASDINYTSGRYDPTRKPPFPVGFEAIGEVVTAGPEAKTKVGQNVVYSKFGCFKDYEVVDDKSVMPIPTSDPAYLTFMVSGLTASIALEKNGDLLPGKTVLVTAAAGGTGQFAVQIAKQAGCHVIGTCSNDDKAQFLKSIGCDRTVNYKKENLTDVLSKEYPKGVDVVYESVGNEMLDAAVKNLAIFGRIIVIGSISNYEGAKSEDFSTMEHSSKVNIPLSLLAKSGSLIGFFLPHGRKESSRHLQLLTSQYLQGKLKVFTDKGVGVPTGPFIGLDKVVDAVEYMYSRGNVGKVVVELNEKSAL</sequence>
<dbReference type="PANTHER" id="PTHR43677">
    <property type="entry name" value="SHORT-CHAIN DEHYDROGENASE/REDUCTASE"/>
    <property type="match status" value="1"/>
</dbReference>
<dbReference type="InterPro" id="IPR013149">
    <property type="entry name" value="ADH-like_C"/>
</dbReference>
<dbReference type="GO" id="GO:0008270">
    <property type="term" value="F:zinc ion binding"/>
    <property type="evidence" value="ECO:0007669"/>
    <property type="project" value="InterPro"/>
</dbReference>
<evidence type="ECO:0000313" key="5">
    <source>
        <dbReference type="EMBL" id="CAL1548599.1"/>
    </source>
</evidence>
<keyword evidence="6" id="KW-1185">Reference proteome</keyword>
<dbReference type="GO" id="GO:0005739">
    <property type="term" value="C:mitochondrion"/>
    <property type="evidence" value="ECO:0007669"/>
    <property type="project" value="TreeGrafter"/>
</dbReference>
<comment type="similarity">
    <text evidence="1">Belongs to the zinc-containing alcohol dehydrogenase family. Quinone oxidoreductase subfamily.</text>
</comment>
<reference evidence="5 6" key="1">
    <citation type="submission" date="2024-04" db="EMBL/GenBank/DDBJ databases">
        <authorList>
            <consortium name="Genoscope - CEA"/>
            <person name="William W."/>
        </authorList>
    </citation>
    <scope>NUCLEOTIDE SEQUENCE [LARGE SCALE GENOMIC DNA]</scope>
</reference>
<name>A0AAV2IUM9_LYMST</name>
<dbReference type="EC" id="1.3.1.48" evidence="2"/>
<dbReference type="SUPFAM" id="SSF50129">
    <property type="entry name" value="GroES-like"/>
    <property type="match status" value="1"/>
</dbReference>
<evidence type="ECO:0000256" key="2">
    <source>
        <dbReference type="ARBA" id="ARBA00011981"/>
    </source>
</evidence>
<dbReference type="AlphaFoldDB" id="A0AAV2IUM9"/>
<dbReference type="FunFam" id="3.40.50.720:FF:000121">
    <property type="entry name" value="Prostaglandin reductase 2"/>
    <property type="match status" value="1"/>
</dbReference>
<evidence type="ECO:0000259" key="4">
    <source>
        <dbReference type="SMART" id="SM00829"/>
    </source>
</evidence>
<dbReference type="Pfam" id="PF00107">
    <property type="entry name" value="ADH_zinc_N"/>
    <property type="match status" value="1"/>
</dbReference>
<keyword evidence="3" id="KW-0560">Oxidoreductase</keyword>
<dbReference type="PROSITE" id="PS01162">
    <property type="entry name" value="QOR_ZETA_CRYSTAL"/>
    <property type="match status" value="1"/>
</dbReference>
<dbReference type="GO" id="GO:0047522">
    <property type="term" value="F:15-oxoprostaglandin 13-reductase [NAD(P)+] activity"/>
    <property type="evidence" value="ECO:0007669"/>
    <property type="project" value="UniProtKB-EC"/>
</dbReference>
<organism evidence="5 6">
    <name type="scientific">Lymnaea stagnalis</name>
    <name type="common">Great pond snail</name>
    <name type="synonym">Helix stagnalis</name>
    <dbReference type="NCBI Taxonomy" id="6523"/>
    <lineage>
        <taxon>Eukaryota</taxon>
        <taxon>Metazoa</taxon>
        <taxon>Spiralia</taxon>
        <taxon>Lophotrochozoa</taxon>
        <taxon>Mollusca</taxon>
        <taxon>Gastropoda</taxon>
        <taxon>Heterobranchia</taxon>
        <taxon>Euthyneura</taxon>
        <taxon>Panpulmonata</taxon>
        <taxon>Hygrophila</taxon>
        <taxon>Lymnaeoidea</taxon>
        <taxon>Lymnaeidae</taxon>
        <taxon>Lymnaea</taxon>
    </lineage>
</organism>
<dbReference type="Pfam" id="PF08240">
    <property type="entry name" value="ADH_N"/>
    <property type="match status" value="1"/>
</dbReference>
<dbReference type="Gene3D" id="3.40.50.720">
    <property type="entry name" value="NAD(P)-binding Rossmann-like Domain"/>
    <property type="match status" value="1"/>
</dbReference>
<dbReference type="InterPro" id="IPR051397">
    <property type="entry name" value="Zn-ADH-like_protein"/>
</dbReference>
<dbReference type="InterPro" id="IPR011032">
    <property type="entry name" value="GroES-like_sf"/>
</dbReference>
<evidence type="ECO:0000313" key="6">
    <source>
        <dbReference type="Proteomes" id="UP001497497"/>
    </source>
</evidence>
<dbReference type="InterPro" id="IPR020843">
    <property type="entry name" value="ER"/>
</dbReference>
<accession>A0AAV2IUM9</accession>
<dbReference type="PANTHER" id="PTHR43677:SF3">
    <property type="entry name" value="PROSTAGLANDIN REDUCTASE 3"/>
    <property type="match status" value="1"/>
</dbReference>
<dbReference type="InterPro" id="IPR002364">
    <property type="entry name" value="Quin_OxRdtase/zeta-crystal_CS"/>
</dbReference>
<gene>
    <name evidence="5" type="ORF">GSLYS_00021916001</name>
</gene>